<feature type="disulfide bond" evidence="14">
    <location>
        <begin position="53"/>
        <end position="71"/>
    </location>
</feature>
<feature type="disulfide bond" evidence="14">
    <location>
        <begin position="8"/>
        <end position="20"/>
    </location>
</feature>
<feature type="disulfide bond" evidence="14">
    <location>
        <begin position="505"/>
        <end position="517"/>
    </location>
</feature>
<gene>
    <name evidence="18" type="primary">VgR</name>
    <name evidence="18" type="ORF">NPIL_4411</name>
</gene>
<proteinExistence type="predicted"/>
<dbReference type="OrthoDB" id="8831087at2759"/>
<feature type="disulfide bond" evidence="14">
    <location>
        <begin position="431"/>
        <end position="449"/>
    </location>
</feature>
<dbReference type="InterPro" id="IPR011042">
    <property type="entry name" value="6-blade_b-propeller_TolB-like"/>
</dbReference>
<dbReference type="SMART" id="SM00192">
    <property type="entry name" value="LDLa"/>
    <property type="match status" value="9"/>
</dbReference>
<dbReference type="InterPro" id="IPR023415">
    <property type="entry name" value="LDLR_class-A_CS"/>
</dbReference>
<reference evidence="18" key="1">
    <citation type="submission" date="2020-08" db="EMBL/GenBank/DDBJ databases">
        <title>Multicomponent nature underlies the extraordinary mechanical properties of spider dragline silk.</title>
        <authorList>
            <person name="Kono N."/>
            <person name="Nakamura H."/>
            <person name="Mori M."/>
            <person name="Yoshida Y."/>
            <person name="Ohtoshi R."/>
            <person name="Malay A.D."/>
            <person name="Moran D.A.P."/>
            <person name="Tomita M."/>
            <person name="Numata K."/>
            <person name="Arakawa K."/>
        </authorList>
    </citation>
    <scope>NUCLEOTIDE SEQUENCE</scope>
</reference>
<keyword evidence="12" id="KW-0325">Glycoprotein</keyword>
<dbReference type="AlphaFoldDB" id="A0A8X6PYL7"/>
<comment type="caution">
    <text evidence="18">The sequence shown here is derived from an EMBL/GenBank/DDBJ whole genome shotgun (WGS) entry which is preliminary data.</text>
</comment>
<feature type="disulfide bond" evidence="13">
    <location>
        <begin position="1097"/>
        <end position="1106"/>
    </location>
</feature>
<evidence type="ECO:0000256" key="10">
    <source>
        <dbReference type="ARBA" id="ARBA00023157"/>
    </source>
</evidence>
<keyword evidence="4" id="KW-0254">Endocytosis</keyword>
<feature type="disulfide bond" evidence="14">
    <location>
        <begin position="545"/>
        <end position="557"/>
    </location>
</feature>
<dbReference type="SUPFAM" id="SSF57196">
    <property type="entry name" value="EGF/Laminin"/>
    <property type="match status" value="4"/>
</dbReference>
<feature type="transmembrane region" description="Helical" evidence="16">
    <location>
        <begin position="1119"/>
        <end position="1141"/>
    </location>
</feature>
<evidence type="ECO:0000256" key="15">
    <source>
        <dbReference type="PROSITE-ProRule" id="PRU00461"/>
    </source>
</evidence>
<sequence length="1267" mass="141169">DGASSKPCESHQFKCLDGHCIPEVWKCDGEHDCEDDSDENDCKNDTECHGFRCNDNRCIPANWKCDGQTDCSDGSDEELCPKKLCSEEEFTCSSGTCLNRSEVCNGKKDCSDGSDEGAHCGDVCANVTCSQKCRATPTGHECYCEDGYSLDSDNKTCSANNPCWSSSCSHMCLIAPLNKYRCVCPPGFTLASNEMTCLINDNFPMLLVNDDNNIYHIRPEAVGNSVVTELPTTHIELIGRLAYDWNSKTLYVTDMQKPALYAFNMTTLIRRELVVNRLVSPEGLAFDSSNKNLYWADSSKGTVEVVSTTTSASSTIIVDLSKPMDIVLVQNIGRMFVSTVGDDPSIIMYDMDGENAKLLNMVIATPVALAVHPTASLLYFADPKAEAISVVNYLNPRRRTGRCRQAISNVVCIMALMEATPVNCSNDQFTCTEGECIPLLWRCDGESDCTDGSDEAKCHTTACNEETQLRCDHGQCIPKSWACDGAPDCFDSTDERNCSIRPKNCNTKEFKCNDGKCIDETLVCDKRADCEDGSDEKNCSKIVPCDEGRFTCRDGTCIYIHEVCDGYKDCEEGEEEVNCTRTAGQCTSEEYFCSNNSRCISKRWICDGDNDCGDAEDENPDNCTKRIKPTLPPHKKILDCKEFSCSFSGECIPWSKVCDKVNDCEDLMDEGPLCAKACSDNNGACSQRCQKTPSGTKCFCFHGYSLSYDGVTCEDVNECNIPGSCSQFCNNTKGGFKCFCADGFFLEHDHKKCKADAGPGTFLYLLPDQIRGIDLSTGSQRVYVSGHPGADMRGMDYDASEGIFFWSDWKDGTINSYTPSSNRRDVLLTSSIRPHFLRWDWIAKNIYYTDDIANIVACNKNGTFCTTIIEKASFNINSFELAPRSGVMFWSVWEAVHRQKTGVIERAELNGSHRVQIVSDRIIWPVAVTVDHIMEMVYWIDTKLNIMECTDFHGLKRRTVVSEGLYYPFSMAMFEDYVYWSDWGSDSLIRCDKFGGKNCIVLRRGNAKSEVVMIVHKLNQPKGFNHCSNHNCAQICLPTRTNYVCKCSSDYEKYHSGCKLVTTTIPPIPTPEPTCPEDYCMQGAKCIISEGEFYCHCPSQFKGDRCELQTAATQDVYDYSWVVGLVVAIFSVGTVVFMILLCRMNRDRLNRARERAAIIFRNTGWIRNSGRLVVDTDDGGACDELMLGKKGSFKQKGFGNPLFGKKHKMFTDPESNDGDFKRWPSYDSGDSAFVSESQTGEGSQLCIDETALGAPKTTDRIIQFFKT</sequence>
<evidence type="ECO:0000313" key="18">
    <source>
        <dbReference type="EMBL" id="GFT91992.1"/>
    </source>
</evidence>
<dbReference type="PROSITE" id="PS01187">
    <property type="entry name" value="EGF_CA"/>
    <property type="match status" value="1"/>
</dbReference>
<dbReference type="Gene3D" id="2.120.10.30">
    <property type="entry name" value="TolB, C-terminal domain"/>
    <property type="match status" value="2"/>
</dbReference>
<dbReference type="Proteomes" id="UP000887013">
    <property type="component" value="Unassembled WGS sequence"/>
</dbReference>
<feature type="domain" description="EGF-like" evidence="17">
    <location>
        <begin position="1071"/>
        <end position="1107"/>
    </location>
</feature>
<feature type="disulfide bond" evidence="14">
    <location>
        <begin position="15"/>
        <end position="33"/>
    </location>
</feature>
<dbReference type="Gene3D" id="2.10.25.10">
    <property type="entry name" value="Laminin"/>
    <property type="match status" value="5"/>
</dbReference>
<accession>A0A8X6PYL7</accession>
<dbReference type="GO" id="GO:0042562">
    <property type="term" value="F:hormone binding"/>
    <property type="evidence" value="ECO:0007669"/>
    <property type="project" value="TreeGrafter"/>
</dbReference>
<dbReference type="PROSITE" id="PS00022">
    <property type="entry name" value="EGF_1"/>
    <property type="match status" value="1"/>
</dbReference>
<dbReference type="Pfam" id="PF07645">
    <property type="entry name" value="EGF_CA"/>
    <property type="match status" value="1"/>
</dbReference>
<keyword evidence="6" id="KW-0732">Signal</keyword>
<feature type="disulfide bond" evidence="14">
    <location>
        <begin position="424"/>
        <end position="436"/>
    </location>
</feature>
<evidence type="ECO:0000256" key="5">
    <source>
        <dbReference type="ARBA" id="ARBA00022692"/>
    </source>
</evidence>
<dbReference type="GO" id="GO:0016324">
    <property type="term" value="C:apical plasma membrane"/>
    <property type="evidence" value="ECO:0007669"/>
    <property type="project" value="TreeGrafter"/>
</dbReference>
<dbReference type="GO" id="GO:0006898">
    <property type="term" value="P:receptor-mediated endocytosis"/>
    <property type="evidence" value="ECO:0007669"/>
    <property type="project" value="TreeGrafter"/>
</dbReference>
<dbReference type="SUPFAM" id="SSF57424">
    <property type="entry name" value="LDL receptor-like module"/>
    <property type="match status" value="9"/>
</dbReference>
<evidence type="ECO:0000256" key="2">
    <source>
        <dbReference type="ARBA" id="ARBA00022475"/>
    </source>
</evidence>
<feature type="disulfide bond" evidence="14">
    <location>
        <begin position="552"/>
        <end position="570"/>
    </location>
</feature>
<comment type="caution">
    <text evidence="13">Lacks conserved residue(s) required for the propagation of feature annotation.</text>
</comment>
<evidence type="ECO:0000259" key="17">
    <source>
        <dbReference type="PROSITE" id="PS50026"/>
    </source>
</evidence>
<keyword evidence="8 16" id="KW-1133">Transmembrane helix</keyword>
<dbReference type="FunFam" id="2.10.25.10:FF:000009">
    <property type="entry name" value="Low-density lipoprotein receptor isoform 1"/>
    <property type="match status" value="1"/>
</dbReference>
<dbReference type="SMART" id="SM00179">
    <property type="entry name" value="EGF_CA"/>
    <property type="match status" value="5"/>
</dbReference>
<evidence type="ECO:0000256" key="6">
    <source>
        <dbReference type="ARBA" id="ARBA00022729"/>
    </source>
</evidence>
<dbReference type="InterPro" id="IPR002172">
    <property type="entry name" value="LDrepeatLR_classA_rpt"/>
</dbReference>
<feature type="disulfide bond" evidence="14">
    <location>
        <begin position="443"/>
        <end position="458"/>
    </location>
</feature>
<feature type="disulfide bond" evidence="14">
    <location>
        <begin position="85"/>
        <end position="97"/>
    </location>
</feature>
<dbReference type="GO" id="GO:0043235">
    <property type="term" value="C:receptor complex"/>
    <property type="evidence" value="ECO:0007669"/>
    <property type="project" value="TreeGrafter"/>
</dbReference>
<feature type="disulfide bond" evidence="14">
    <location>
        <begin position="524"/>
        <end position="539"/>
    </location>
</feature>
<dbReference type="CDD" id="cd00054">
    <property type="entry name" value="EGF_CA"/>
    <property type="match status" value="1"/>
</dbReference>
<protein>
    <submittedName>
        <fullName evidence="18">Vitellogenin receptor</fullName>
    </submittedName>
</protein>
<dbReference type="GO" id="GO:0005509">
    <property type="term" value="F:calcium ion binding"/>
    <property type="evidence" value="ECO:0007669"/>
    <property type="project" value="InterPro"/>
</dbReference>
<evidence type="ECO:0000256" key="9">
    <source>
        <dbReference type="ARBA" id="ARBA00023136"/>
    </source>
</evidence>
<feature type="disulfide bond" evidence="14">
    <location>
        <begin position="512"/>
        <end position="530"/>
    </location>
</feature>
<evidence type="ECO:0000256" key="4">
    <source>
        <dbReference type="ARBA" id="ARBA00022583"/>
    </source>
</evidence>
<feature type="disulfide bond" evidence="14">
    <location>
        <begin position="471"/>
        <end position="489"/>
    </location>
</feature>
<dbReference type="PROSITE" id="PS01209">
    <property type="entry name" value="LDLRA_1"/>
    <property type="match status" value="5"/>
</dbReference>
<dbReference type="Pfam" id="PF00057">
    <property type="entry name" value="Ldl_recept_a"/>
    <property type="match status" value="8"/>
</dbReference>
<evidence type="ECO:0000313" key="19">
    <source>
        <dbReference type="Proteomes" id="UP000887013"/>
    </source>
</evidence>
<keyword evidence="2" id="KW-1003">Cell membrane</keyword>
<keyword evidence="19" id="KW-1185">Reference proteome</keyword>
<dbReference type="InterPro" id="IPR000033">
    <property type="entry name" value="LDLR_classB_rpt"/>
</dbReference>
<keyword evidence="3 13" id="KW-0245">EGF-like domain</keyword>
<dbReference type="InterPro" id="IPR018097">
    <property type="entry name" value="EGF_Ca-bd_CS"/>
</dbReference>
<dbReference type="InterPro" id="IPR036055">
    <property type="entry name" value="LDL_receptor-like_sf"/>
</dbReference>
<keyword evidence="5 16" id="KW-0812">Transmembrane</keyword>
<keyword evidence="11 18" id="KW-0675">Receptor</keyword>
<evidence type="ECO:0000256" key="8">
    <source>
        <dbReference type="ARBA" id="ARBA00022989"/>
    </source>
</evidence>
<dbReference type="SMART" id="SM00181">
    <property type="entry name" value="EGF"/>
    <property type="match status" value="6"/>
</dbReference>
<dbReference type="InterPro" id="IPR000742">
    <property type="entry name" value="EGF"/>
</dbReference>
<dbReference type="FunFam" id="2.120.10.30:FF:000241">
    <property type="entry name" value="Low-density lipoprotein receptor-related protein 6"/>
    <property type="match status" value="1"/>
</dbReference>
<dbReference type="PANTHER" id="PTHR22722:SF14">
    <property type="entry name" value="MEGALIN, ISOFORM A"/>
    <property type="match status" value="1"/>
</dbReference>
<feature type="disulfide bond" evidence="14">
    <location>
        <begin position="65"/>
        <end position="80"/>
    </location>
</feature>
<dbReference type="PANTHER" id="PTHR22722">
    <property type="entry name" value="LOW-DENSITY LIPOPROTEIN RECEPTOR-RELATED PROTEIN 2-RELATED"/>
    <property type="match status" value="1"/>
</dbReference>
<dbReference type="EMBL" id="BMAW01074381">
    <property type="protein sequence ID" value="GFT91992.1"/>
    <property type="molecule type" value="Genomic_DNA"/>
</dbReference>
<organism evidence="18 19">
    <name type="scientific">Nephila pilipes</name>
    <name type="common">Giant wood spider</name>
    <name type="synonym">Nephila maculata</name>
    <dbReference type="NCBI Taxonomy" id="299642"/>
    <lineage>
        <taxon>Eukaryota</taxon>
        <taxon>Metazoa</taxon>
        <taxon>Ecdysozoa</taxon>
        <taxon>Arthropoda</taxon>
        <taxon>Chelicerata</taxon>
        <taxon>Arachnida</taxon>
        <taxon>Araneae</taxon>
        <taxon>Araneomorphae</taxon>
        <taxon>Entelegynae</taxon>
        <taxon>Araneoidea</taxon>
        <taxon>Nephilidae</taxon>
        <taxon>Nephila</taxon>
    </lineage>
</organism>
<evidence type="ECO:0000256" key="1">
    <source>
        <dbReference type="ARBA" id="ARBA00004251"/>
    </source>
</evidence>
<dbReference type="SUPFAM" id="SSF63825">
    <property type="entry name" value="YWTD domain"/>
    <property type="match status" value="2"/>
</dbReference>
<keyword evidence="9 16" id="KW-0472">Membrane</keyword>
<dbReference type="Gene3D" id="4.10.400.10">
    <property type="entry name" value="Low-density Lipoprotein Receptor"/>
    <property type="match status" value="9"/>
</dbReference>
<name>A0A8X6PYL7_NEPPI</name>
<evidence type="ECO:0000256" key="12">
    <source>
        <dbReference type="ARBA" id="ARBA00023180"/>
    </source>
</evidence>
<dbReference type="PRINTS" id="PR00261">
    <property type="entry name" value="LDLRECEPTOR"/>
</dbReference>
<dbReference type="Pfam" id="PF14670">
    <property type="entry name" value="FXa_inhibition"/>
    <property type="match status" value="1"/>
</dbReference>
<feature type="non-terminal residue" evidence="18">
    <location>
        <position position="1267"/>
    </location>
</feature>
<feature type="repeat" description="LDL-receptor class B" evidence="15">
    <location>
        <begin position="935"/>
        <end position="977"/>
    </location>
</feature>
<evidence type="ECO:0000256" key="7">
    <source>
        <dbReference type="ARBA" id="ARBA00022737"/>
    </source>
</evidence>
<keyword evidence="7" id="KW-0677">Repeat</keyword>
<dbReference type="InterPro" id="IPR001881">
    <property type="entry name" value="EGF-like_Ca-bd_dom"/>
</dbReference>
<evidence type="ECO:0000256" key="13">
    <source>
        <dbReference type="PROSITE-ProRule" id="PRU00076"/>
    </source>
</evidence>
<dbReference type="InterPro" id="IPR051221">
    <property type="entry name" value="LDLR-related"/>
</dbReference>
<feature type="disulfide bond" evidence="14">
    <location>
        <begin position="92"/>
        <end position="110"/>
    </location>
</feature>
<dbReference type="InterPro" id="IPR049883">
    <property type="entry name" value="NOTCH1_EGF-like"/>
</dbReference>
<dbReference type="PROSITE" id="PS50068">
    <property type="entry name" value="LDLRA_2"/>
    <property type="match status" value="9"/>
</dbReference>
<keyword evidence="10 13" id="KW-1015">Disulfide bond</keyword>
<dbReference type="CDD" id="cd00112">
    <property type="entry name" value="LDLa"/>
    <property type="match status" value="9"/>
</dbReference>
<dbReference type="PROSITE" id="PS50026">
    <property type="entry name" value="EGF_3"/>
    <property type="match status" value="1"/>
</dbReference>
<evidence type="ECO:0000256" key="3">
    <source>
        <dbReference type="ARBA" id="ARBA00022536"/>
    </source>
</evidence>
<feature type="disulfide bond" evidence="14">
    <location>
        <begin position="27"/>
        <end position="42"/>
    </location>
</feature>
<evidence type="ECO:0000256" key="11">
    <source>
        <dbReference type="ARBA" id="ARBA00023170"/>
    </source>
</evidence>
<evidence type="ECO:0000256" key="14">
    <source>
        <dbReference type="PROSITE-ProRule" id="PRU00124"/>
    </source>
</evidence>
<dbReference type="FunFam" id="4.10.400.10:FF:000034">
    <property type="entry name" value="Low-density lipoprotein receptor-related protein 2"/>
    <property type="match status" value="3"/>
</dbReference>
<feature type="disulfide bond" evidence="14">
    <location>
        <begin position="564"/>
        <end position="579"/>
    </location>
</feature>
<dbReference type="SMART" id="SM00135">
    <property type="entry name" value="LY"/>
    <property type="match status" value="8"/>
</dbReference>
<comment type="subcellular location">
    <subcellularLocation>
        <location evidence="1">Cell membrane</location>
        <topology evidence="1">Single-pass type I membrane protein</topology>
    </subcellularLocation>
</comment>
<feature type="disulfide bond" evidence="14">
    <location>
        <begin position="483"/>
        <end position="498"/>
    </location>
</feature>
<evidence type="ECO:0000256" key="16">
    <source>
        <dbReference type="SAM" id="Phobius"/>
    </source>
</evidence>
<dbReference type="PROSITE" id="PS51120">
    <property type="entry name" value="LDLRB"/>
    <property type="match status" value="1"/>
</dbReference>